<gene>
    <name evidence="1" type="ORF">FHS42_001822</name>
</gene>
<dbReference type="AlphaFoldDB" id="A0A7W9Q707"/>
<keyword evidence="2" id="KW-1185">Reference proteome</keyword>
<comment type="caution">
    <text evidence="1">The sequence shown here is derived from an EMBL/GenBank/DDBJ whole genome shotgun (WGS) entry which is preliminary data.</text>
</comment>
<sequence length="227" mass="24399">MPKPRNELADLTAQQIYDTSIDVLRKAVSLRVKTSETTGTTTLRTDLTRGSGGDCVGTIDDGRGAQMRVIEVGEQLWVKPNEQYWKSRERSGTSGGAVAELFKGRYLYGHKDHKMLAPFAEWCSLSSLKTGMTSQDGPIGHLAKGEPTHIDGQLVVPIIDSGANADEKVTVYVSATGTPYPLKIVEEGGGMSGTAEMSDYGKPVSPTPPPSDQALDVAKIEKAFEKV</sequence>
<evidence type="ECO:0008006" key="3">
    <source>
        <dbReference type="Google" id="ProtNLM"/>
    </source>
</evidence>
<dbReference type="EMBL" id="JACHJL010000003">
    <property type="protein sequence ID" value="MBB5934775.1"/>
    <property type="molecule type" value="Genomic_DNA"/>
</dbReference>
<accession>A0A7W9Q707</accession>
<evidence type="ECO:0000313" key="1">
    <source>
        <dbReference type="EMBL" id="MBB5934775.1"/>
    </source>
</evidence>
<organism evidence="1 2">
    <name type="scientific">Streptomyces zagrosensis</name>
    <dbReference type="NCBI Taxonomy" id="1042984"/>
    <lineage>
        <taxon>Bacteria</taxon>
        <taxon>Bacillati</taxon>
        <taxon>Actinomycetota</taxon>
        <taxon>Actinomycetes</taxon>
        <taxon>Kitasatosporales</taxon>
        <taxon>Streptomycetaceae</taxon>
        <taxon>Streptomyces</taxon>
    </lineage>
</organism>
<proteinExistence type="predicted"/>
<evidence type="ECO:0000313" key="2">
    <source>
        <dbReference type="Proteomes" id="UP000588098"/>
    </source>
</evidence>
<protein>
    <recommendedName>
        <fullName evidence="3">Lipoprotein</fullName>
    </recommendedName>
</protein>
<name>A0A7W9Q707_9ACTN</name>
<reference evidence="1 2" key="1">
    <citation type="submission" date="2020-08" db="EMBL/GenBank/DDBJ databases">
        <title>Genomic Encyclopedia of Type Strains, Phase III (KMG-III): the genomes of soil and plant-associated and newly described type strains.</title>
        <authorList>
            <person name="Whitman W."/>
        </authorList>
    </citation>
    <scope>NUCLEOTIDE SEQUENCE [LARGE SCALE GENOMIC DNA]</scope>
    <source>
        <strain evidence="1 2">CECT 8305</strain>
    </source>
</reference>
<dbReference type="RefSeq" id="WP_184570499.1">
    <property type="nucleotide sequence ID" value="NZ_JACHJL010000003.1"/>
</dbReference>
<dbReference type="Proteomes" id="UP000588098">
    <property type="component" value="Unassembled WGS sequence"/>
</dbReference>